<protein>
    <submittedName>
        <fullName evidence="1">Uncharacterized protein</fullName>
    </submittedName>
</protein>
<dbReference type="AlphaFoldDB" id="A0A139WIS3"/>
<proteinExistence type="predicted"/>
<sequence length="103" mass="11800">MESGPGLAEEFRSTLAGLSSRMVDARRPHWILIYIRNSWDFGAFRYPDCDMTTPCANELKVYSGNNVNMGANTHTHTIQSGPDWPILFWTFKQNNIRDTQVFS</sequence>
<gene>
    <name evidence="1" type="primary">AUGUSTUS-3.0.2_34646</name>
    <name evidence="1" type="ORF">TcasGA2_TC034646</name>
</gene>
<evidence type="ECO:0000313" key="1">
    <source>
        <dbReference type="EMBL" id="KYB27836.1"/>
    </source>
</evidence>
<dbReference type="InParanoid" id="A0A139WIS3"/>
<reference evidence="1 2" key="1">
    <citation type="journal article" date="2008" name="Nature">
        <title>The genome of the model beetle and pest Tribolium castaneum.</title>
        <authorList>
            <consortium name="Tribolium Genome Sequencing Consortium"/>
            <person name="Richards S."/>
            <person name="Gibbs R.A."/>
            <person name="Weinstock G.M."/>
            <person name="Brown S.J."/>
            <person name="Denell R."/>
            <person name="Beeman R.W."/>
            <person name="Gibbs R."/>
            <person name="Beeman R.W."/>
            <person name="Brown S.J."/>
            <person name="Bucher G."/>
            <person name="Friedrich M."/>
            <person name="Grimmelikhuijzen C.J."/>
            <person name="Klingler M."/>
            <person name="Lorenzen M."/>
            <person name="Richards S."/>
            <person name="Roth S."/>
            <person name="Schroder R."/>
            <person name="Tautz D."/>
            <person name="Zdobnov E.M."/>
            <person name="Muzny D."/>
            <person name="Gibbs R.A."/>
            <person name="Weinstock G.M."/>
            <person name="Attaway T."/>
            <person name="Bell S."/>
            <person name="Buhay C.J."/>
            <person name="Chandrabose M.N."/>
            <person name="Chavez D."/>
            <person name="Clerk-Blankenburg K.P."/>
            <person name="Cree A."/>
            <person name="Dao M."/>
            <person name="Davis C."/>
            <person name="Chacko J."/>
            <person name="Dinh H."/>
            <person name="Dugan-Rocha S."/>
            <person name="Fowler G."/>
            <person name="Garner T.T."/>
            <person name="Garnes J."/>
            <person name="Gnirke A."/>
            <person name="Hawes A."/>
            <person name="Hernandez J."/>
            <person name="Hines S."/>
            <person name="Holder M."/>
            <person name="Hume J."/>
            <person name="Jhangiani S.N."/>
            <person name="Joshi V."/>
            <person name="Khan Z.M."/>
            <person name="Jackson L."/>
            <person name="Kovar C."/>
            <person name="Kowis A."/>
            <person name="Lee S."/>
            <person name="Lewis L.R."/>
            <person name="Margolis J."/>
            <person name="Morgan M."/>
            <person name="Nazareth L.V."/>
            <person name="Nguyen N."/>
            <person name="Okwuonu G."/>
            <person name="Parker D."/>
            <person name="Richards S."/>
            <person name="Ruiz S.J."/>
            <person name="Santibanez J."/>
            <person name="Savard J."/>
            <person name="Scherer S.E."/>
            <person name="Schneider B."/>
            <person name="Sodergren E."/>
            <person name="Tautz D."/>
            <person name="Vattahil S."/>
            <person name="Villasana D."/>
            <person name="White C.S."/>
            <person name="Wright R."/>
            <person name="Park Y."/>
            <person name="Beeman R.W."/>
            <person name="Lord J."/>
            <person name="Oppert B."/>
            <person name="Lorenzen M."/>
            <person name="Brown S."/>
            <person name="Wang L."/>
            <person name="Savard J."/>
            <person name="Tautz D."/>
            <person name="Richards S."/>
            <person name="Weinstock G."/>
            <person name="Gibbs R.A."/>
            <person name="Liu Y."/>
            <person name="Worley K."/>
            <person name="Weinstock G."/>
            <person name="Elsik C.G."/>
            <person name="Reese J.T."/>
            <person name="Elhaik E."/>
            <person name="Landan G."/>
            <person name="Graur D."/>
            <person name="Arensburger P."/>
            <person name="Atkinson P."/>
            <person name="Beeman R.W."/>
            <person name="Beidler J."/>
            <person name="Brown S.J."/>
            <person name="Demuth J.P."/>
            <person name="Drury D.W."/>
            <person name="Du Y.Z."/>
            <person name="Fujiwara H."/>
            <person name="Lorenzen M."/>
            <person name="Maselli V."/>
            <person name="Osanai M."/>
            <person name="Park Y."/>
            <person name="Robertson H.M."/>
            <person name="Tu Z."/>
            <person name="Wang J.J."/>
            <person name="Wang S."/>
            <person name="Richards S."/>
            <person name="Song H."/>
            <person name="Zhang L."/>
            <person name="Sodergren E."/>
            <person name="Werner D."/>
            <person name="Stanke M."/>
            <person name="Morgenstern B."/>
            <person name="Solovyev V."/>
            <person name="Kosarev P."/>
            <person name="Brown G."/>
            <person name="Chen H.C."/>
            <person name="Ermolaeva O."/>
            <person name="Hlavina W."/>
            <person name="Kapustin Y."/>
            <person name="Kiryutin B."/>
            <person name="Kitts P."/>
            <person name="Maglott D."/>
            <person name="Pruitt K."/>
            <person name="Sapojnikov V."/>
            <person name="Souvorov A."/>
            <person name="Mackey A.J."/>
            <person name="Waterhouse R.M."/>
            <person name="Wyder S."/>
            <person name="Zdobnov E.M."/>
            <person name="Zdobnov E.M."/>
            <person name="Wyder S."/>
            <person name="Kriventseva E.V."/>
            <person name="Kadowaki T."/>
            <person name="Bork P."/>
            <person name="Aranda M."/>
            <person name="Bao R."/>
            <person name="Beermann A."/>
            <person name="Berns N."/>
            <person name="Bolognesi R."/>
            <person name="Bonneton F."/>
            <person name="Bopp D."/>
            <person name="Brown S.J."/>
            <person name="Bucher G."/>
            <person name="Butts T."/>
            <person name="Chaumot A."/>
            <person name="Denell R.E."/>
            <person name="Ferrier D.E."/>
            <person name="Friedrich M."/>
            <person name="Gordon C.M."/>
            <person name="Jindra M."/>
            <person name="Klingler M."/>
            <person name="Lan Q."/>
            <person name="Lattorff H.M."/>
            <person name="Laudet V."/>
            <person name="von Levetsow C."/>
            <person name="Liu Z."/>
            <person name="Lutz R."/>
            <person name="Lynch J.A."/>
            <person name="da Fonseca R.N."/>
            <person name="Posnien N."/>
            <person name="Reuter R."/>
            <person name="Roth S."/>
            <person name="Savard J."/>
            <person name="Schinko J.B."/>
            <person name="Schmitt C."/>
            <person name="Schoppmeier M."/>
            <person name="Schroder R."/>
            <person name="Shippy T.D."/>
            <person name="Simonnet F."/>
            <person name="Marques-Souza H."/>
            <person name="Tautz D."/>
            <person name="Tomoyasu Y."/>
            <person name="Trauner J."/>
            <person name="Van der Zee M."/>
            <person name="Vervoort M."/>
            <person name="Wittkopp N."/>
            <person name="Wimmer E.A."/>
            <person name="Yang X."/>
            <person name="Jones A.K."/>
            <person name="Sattelle D.B."/>
            <person name="Ebert P.R."/>
            <person name="Nelson D."/>
            <person name="Scott J.G."/>
            <person name="Beeman R.W."/>
            <person name="Muthukrishnan S."/>
            <person name="Kramer K.J."/>
            <person name="Arakane Y."/>
            <person name="Beeman R.W."/>
            <person name="Zhu Q."/>
            <person name="Hogenkamp D."/>
            <person name="Dixit R."/>
            <person name="Oppert B."/>
            <person name="Jiang H."/>
            <person name="Zou Z."/>
            <person name="Marshall J."/>
            <person name="Elpidina E."/>
            <person name="Vinokurov K."/>
            <person name="Oppert C."/>
            <person name="Zou Z."/>
            <person name="Evans J."/>
            <person name="Lu Z."/>
            <person name="Zhao P."/>
            <person name="Sumathipala N."/>
            <person name="Altincicek B."/>
            <person name="Vilcinskas A."/>
            <person name="Williams M."/>
            <person name="Hultmark D."/>
            <person name="Hetru C."/>
            <person name="Jiang H."/>
            <person name="Grimmelikhuijzen C.J."/>
            <person name="Hauser F."/>
            <person name="Cazzamali G."/>
            <person name="Williamson M."/>
            <person name="Park Y."/>
            <person name="Li B."/>
            <person name="Tanaka Y."/>
            <person name="Predel R."/>
            <person name="Neupert S."/>
            <person name="Schachtner J."/>
            <person name="Verleyen P."/>
            <person name="Raible F."/>
            <person name="Bork P."/>
            <person name="Friedrich M."/>
            <person name="Walden K.K."/>
            <person name="Robertson H.M."/>
            <person name="Angeli S."/>
            <person name="Foret S."/>
            <person name="Bucher G."/>
            <person name="Schuetz S."/>
            <person name="Maleszka R."/>
            <person name="Wimmer E.A."/>
            <person name="Beeman R.W."/>
            <person name="Lorenzen M."/>
            <person name="Tomoyasu Y."/>
            <person name="Miller S.C."/>
            <person name="Grossmann D."/>
            <person name="Bucher G."/>
        </authorList>
    </citation>
    <scope>NUCLEOTIDE SEQUENCE [LARGE SCALE GENOMIC DNA]</scope>
    <source>
        <strain evidence="1 2">Georgia GA2</strain>
    </source>
</reference>
<keyword evidence="2" id="KW-1185">Reference proteome</keyword>
<accession>A0A139WIS3</accession>
<organism evidence="1 2">
    <name type="scientific">Tribolium castaneum</name>
    <name type="common">Red flour beetle</name>
    <dbReference type="NCBI Taxonomy" id="7070"/>
    <lineage>
        <taxon>Eukaryota</taxon>
        <taxon>Metazoa</taxon>
        <taxon>Ecdysozoa</taxon>
        <taxon>Arthropoda</taxon>
        <taxon>Hexapoda</taxon>
        <taxon>Insecta</taxon>
        <taxon>Pterygota</taxon>
        <taxon>Neoptera</taxon>
        <taxon>Endopterygota</taxon>
        <taxon>Coleoptera</taxon>
        <taxon>Polyphaga</taxon>
        <taxon>Cucujiformia</taxon>
        <taxon>Tenebrionidae</taxon>
        <taxon>Tenebrionidae incertae sedis</taxon>
        <taxon>Tribolium</taxon>
    </lineage>
</organism>
<dbReference type="Proteomes" id="UP000007266">
    <property type="component" value="Linkage group 4"/>
</dbReference>
<dbReference type="EMBL" id="KQ971338">
    <property type="protein sequence ID" value="KYB27836.1"/>
    <property type="molecule type" value="Genomic_DNA"/>
</dbReference>
<evidence type="ECO:0000313" key="2">
    <source>
        <dbReference type="Proteomes" id="UP000007266"/>
    </source>
</evidence>
<reference evidence="1 2" key="2">
    <citation type="journal article" date="2010" name="Nucleic Acids Res.">
        <title>BeetleBase in 2010: revisions to provide comprehensive genomic information for Tribolium castaneum.</title>
        <authorList>
            <person name="Kim H.S."/>
            <person name="Murphy T."/>
            <person name="Xia J."/>
            <person name="Caragea D."/>
            <person name="Park Y."/>
            <person name="Beeman R.W."/>
            <person name="Lorenzen M.D."/>
            <person name="Butcher S."/>
            <person name="Manak J.R."/>
            <person name="Brown S.J."/>
        </authorList>
    </citation>
    <scope>GENOME REANNOTATION</scope>
    <source>
        <strain evidence="1 2">Georgia GA2</strain>
    </source>
</reference>
<name>A0A139WIS3_TRICA</name>